<dbReference type="InterPro" id="IPR000801">
    <property type="entry name" value="Esterase-like"/>
</dbReference>
<protein>
    <submittedName>
        <fullName evidence="1">Esterase</fullName>
    </submittedName>
</protein>
<sequence>PNLGQDGLGGKNLANEPVLRQKFSDVGDARMGGGVKVAQLDGAVSGVKGEVYVWLPPQYGNPAYKHHKFPVVELLGGFPGSARAWFSALHVNSQLAPRMKRGEIAPFILVEPRTNLLDGQDTGCANVPGVVNAESWLSVDVRKAVTDNFRAAPGAKGWSVAGYSAGAHCAVKLALAHPDRYHAAVGLSGYNDPAAERVSITAKDPHLRRVNNPLWIMKHAKTPPRVALFLSGGRHDGYLDGLALQRAAKSPTSVQTVAVIGPHTGALWKRQVIGVFQWLTSESAPYPGRTAPAKGI</sequence>
<gene>
    <name evidence="1" type="ORF">J0695_27200</name>
</gene>
<reference evidence="1" key="1">
    <citation type="submission" date="2021-03" db="EMBL/GenBank/DDBJ databases">
        <title>Streptomyces poriferae sp. nov., a novel marine sponge-derived Actinobacteria species with anti-MRSA activity.</title>
        <authorList>
            <person name="Sandoval-Powers M."/>
            <person name="Kralova S."/>
            <person name="Nguyen G.-S."/>
            <person name="Fawwal D."/>
            <person name="Degnes K."/>
            <person name="Klinkenberg G."/>
            <person name="Sletta H."/>
            <person name="Wentzel A."/>
            <person name="Liles M.R."/>
        </authorList>
    </citation>
    <scope>NUCLEOTIDE SEQUENCE</scope>
    <source>
        <strain evidence="1">DSM 41794</strain>
    </source>
</reference>
<accession>A0A939FCE0</accession>
<evidence type="ECO:0000313" key="2">
    <source>
        <dbReference type="Proteomes" id="UP000664167"/>
    </source>
</evidence>
<evidence type="ECO:0000313" key="1">
    <source>
        <dbReference type="EMBL" id="MBO0515453.1"/>
    </source>
</evidence>
<dbReference type="AlphaFoldDB" id="A0A939FCE0"/>
<dbReference type="Proteomes" id="UP000664167">
    <property type="component" value="Unassembled WGS sequence"/>
</dbReference>
<keyword evidence="2" id="KW-1185">Reference proteome</keyword>
<dbReference type="EMBL" id="JAFLRJ010000285">
    <property type="protein sequence ID" value="MBO0515453.1"/>
    <property type="molecule type" value="Genomic_DNA"/>
</dbReference>
<feature type="non-terminal residue" evidence="1">
    <location>
        <position position="1"/>
    </location>
</feature>
<dbReference type="Pfam" id="PF00756">
    <property type="entry name" value="Esterase"/>
    <property type="match status" value="1"/>
</dbReference>
<proteinExistence type="predicted"/>
<dbReference type="SUPFAM" id="SSF53474">
    <property type="entry name" value="alpha/beta-Hydrolases"/>
    <property type="match status" value="1"/>
</dbReference>
<organism evidence="1 2">
    <name type="scientific">Streptomyces beijiangensis</name>
    <dbReference type="NCBI Taxonomy" id="163361"/>
    <lineage>
        <taxon>Bacteria</taxon>
        <taxon>Bacillati</taxon>
        <taxon>Actinomycetota</taxon>
        <taxon>Actinomycetes</taxon>
        <taxon>Kitasatosporales</taxon>
        <taxon>Streptomycetaceae</taxon>
        <taxon>Streptomyces</taxon>
    </lineage>
</organism>
<dbReference type="Gene3D" id="3.40.50.1820">
    <property type="entry name" value="alpha/beta hydrolase"/>
    <property type="match status" value="1"/>
</dbReference>
<comment type="caution">
    <text evidence="1">The sequence shown here is derived from an EMBL/GenBank/DDBJ whole genome shotgun (WGS) entry which is preliminary data.</text>
</comment>
<name>A0A939FCE0_9ACTN</name>
<dbReference type="InterPro" id="IPR050583">
    <property type="entry name" value="Mycobacterial_A85_antigen"/>
</dbReference>
<dbReference type="GO" id="GO:0016747">
    <property type="term" value="F:acyltransferase activity, transferring groups other than amino-acyl groups"/>
    <property type="evidence" value="ECO:0007669"/>
    <property type="project" value="TreeGrafter"/>
</dbReference>
<dbReference type="PANTHER" id="PTHR48098">
    <property type="entry name" value="ENTEROCHELIN ESTERASE-RELATED"/>
    <property type="match status" value="1"/>
</dbReference>
<dbReference type="InterPro" id="IPR029058">
    <property type="entry name" value="AB_hydrolase_fold"/>
</dbReference>
<dbReference type="PANTHER" id="PTHR48098:SF1">
    <property type="entry name" value="DIACYLGLYCEROL ACYLTRANSFERASE_MYCOLYLTRANSFERASE AG85A"/>
    <property type="match status" value="1"/>
</dbReference>
<dbReference type="RefSeq" id="WP_206966273.1">
    <property type="nucleotide sequence ID" value="NZ_JAFLRJ010000285.1"/>
</dbReference>